<reference evidence="2" key="1">
    <citation type="submission" date="2020-03" db="EMBL/GenBank/DDBJ databases">
        <title>A high-quality chromosome-level genome assembly of a woody plant with both climbing and erect habits, Rhamnella rubrinervis.</title>
        <authorList>
            <person name="Lu Z."/>
            <person name="Yang Y."/>
            <person name="Zhu X."/>
            <person name="Sun Y."/>
        </authorList>
    </citation>
    <scope>NUCLEOTIDE SEQUENCE</scope>
    <source>
        <strain evidence="2">BYM</strain>
        <tissue evidence="2">Leaf</tissue>
    </source>
</reference>
<protein>
    <submittedName>
        <fullName evidence="2">Uncharacterized protein</fullName>
    </submittedName>
</protein>
<feature type="compositionally biased region" description="Acidic residues" evidence="1">
    <location>
        <begin position="125"/>
        <end position="135"/>
    </location>
</feature>
<gene>
    <name evidence="2" type="ORF">FNV43_RR00528</name>
</gene>
<accession>A0A8K0MR93</accession>
<proteinExistence type="predicted"/>
<evidence type="ECO:0000313" key="2">
    <source>
        <dbReference type="EMBL" id="KAF3455886.1"/>
    </source>
</evidence>
<sequence>MRKRDISVITAVGIGRLVQSQIVGIGGVRIGERSEVPRSFAFDLMGQMFSRLSDWVRRRHNLPVEEPVPLDAQEFRGLSNAEEDSEEDPEEVVIEDTKEDPEEDSMGTDDYVPRGYTPELRDPEDFVPWDEFASD</sequence>
<keyword evidence="3" id="KW-1185">Reference proteome</keyword>
<dbReference type="Proteomes" id="UP000796880">
    <property type="component" value="Unassembled WGS sequence"/>
</dbReference>
<organism evidence="2 3">
    <name type="scientific">Rhamnella rubrinervis</name>
    <dbReference type="NCBI Taxonomy" id="2594499"/>
    <lineage>
        <taxon>Eukaryota</taxon>
        <taxon>Viridiplantae</taxon>
        <taxon>Streptophyta</taxon>
        <taxon>Embryophyta</taxon>
        <taxon>Tracheophyta</taxon>
        <taxon>Spermatophyta</taxon>
        <taxon>Magnoliopsida</taxon>
        <taxon>eudicotyledons</taxon>
        <taxon>Gunneridae</taxon>
        <taxon>Pentapetalae</taxon>
        <taxon>rosids</taxon>
        <taxon>fabids</taxon>
        <taxon>Rosales</taxon>
        <taxon>Rhamnaceae</taxon>
        <taxon>rhamnoid group</taxon>
        <taxon>Rhamneae</taxon>
        <taxon>Rhamnella</taxon>
    </lineage>
</organism>
<evidence type="ECO:0000256" key="1">
    <source>
        <dbReference type="SAM" id="MobiDB-lite"/>
    </source>
</evidence>
<name>A0A8K0MR93_9ROSA</name>
<comment type="caution">
    <text evidence="2">The sequence shown here is derived from an EMBL/GenBank/DDBJ whole genome shotgun (WGS) entry which is preliminary data.</text>
</comment>
<dbReference type="EMBL" id="VOIH02000001">
    <property type="protein sequence ID" value="KAF3455886.1"/>
    <property type="molecule type" value="Genomic_DNA"/>
</dbReference>
<feature type="compositionally biased region" description="Acidic residues" evidence="1">
    <location>
        <begin position="81"/>
        <end position="107"/>
    </location>
</feature>
<feature type="region of interest" description="Disordered" evidence="1">
    <location>
        <begin position="68"/>
        <end position="135"/>
    </location>
</feature>
<evidence type="ECO:0000313" key="3">
    <source>
        <dbReference type="Proteomes" id="UP000796880"/>
    </source>
</evidence>
<dbReference type="AlphaFoldDB" id="A0A8K0MR93"/>